<comment type="caution">
    <text evidence="2">The sequence shown here is derived from an EMBL/GenBank/DDBJ whole genome shotgun (WGS) entry which is preliminary data.</text>
</comment>
<dbReference type="SUPFAM" id="SSF54593">
    <property type="entry name" value="Glyoxalase/Bleomycin resistance protein/Dihydroxybiphenyl dioxygenase"/>
    <property type="match status" value="1"/>
</dbReference>
<evidence type="ECO:0000259" key="1">
    <source>
        <dbReference type="PROSITE" id="PS51819"/>
    </source>
</evidence>
<dbReference type="CDD" id="cd07264">
    <property type="entry name" value="VOC_like"/>
    <property type="match status" value="1"/>
</dbReference>
<dbReference type="PANTHER" id="PTHR21366:SF22">
    <property type="entry name" value="VOC DOMAIN-CONTAINING PROTEIN"/>
    <property type="match status" value="1"/>
</dbReference>
<dbReference type="PANTHER" id="PTHR21366">
    <property type="entry name" value="GLYOXALASE FAMILY PROTEIN"/>
    <property type="match status" value="1"/>
</dbReference>
<evidence type="ECO:0000313" key="2">
    <source>
        <dbReference type="EMBL" id="TWU44542.1"/>
    </source>
</evidence>
<dbReference type="InterPro" id="IPR037523">
    <property type="entry name" value="VOC_core"/>
</dbReference>
<dbReference type="InterPro" id="IPR029068">
    <property type="entry name" value="Glyas_Bleomycin-R_OHBP_Dase"/>
</dbReference>
<dbReference type="Gene3D" id="3.10.180.10">
    <property type="entry name" value="2,3-Dihydroxybiphenyl 1,2-Dioxygenase, domain 1"/>
    <property type="match status" value="1"/>
</dbReference>
<gene>
    <name evidence="2" type="ORF">Poly51_61090</name>
</gene>
<dbReference type="OrthoDB" id="9796521at2"/>
<keyword evidence="3" id="KW-1185">Reference proteome</keyword>
<protein>
    <submittedName>
        <fullName evidence="2">Virulence protein</fullName>
    </submittedName>
</protein>
<organism evidence="2 3">
    <name type="scientific">Rubripirellula tenax</name>
    <dbReference type="NCBI Taxonomy" id="2528015"/>
    <lineage>
        <taxon>Bacteria</taxon>
        <taxon>Pseudomonadati</taxon>
        <taxon>Planctomycetota</taxon>
        <taxon>Planctomycetia</taxon>
        <taxon>Pirellulales</taxon>
        <taxon>Pirellulaceae</taxon>
        <taxon>Rubripirellula</taxon>
    </lineage>
</organism>
<reference evidence="2 3" key="1">
    <citation type="submission" date="2019-02" db="EMBL/GenBank/DDBJ databases">
        <title>Deep-cultivation of Planctomycetes and their phenomic and genomic characterization uncovers novel biology.</title>
        <authorList>
            <person name="Wiegand S."/>
            <person name="Jogler M."/>
            <person name="Boedeker C."/>
            <person name="Pinto D."/>
            <person name="Vollmers J."/>
            <person name="Rivas-Marin E."/>
            <person name="Kohn T."/>
            <person name="Peeters S.H."/>
            <person name="Heuer A."/>
            <person name="Rast P."/>
            <person name="Oberbeckmann S."/>
            <person name="Bunk B."/>
            <person name="Jeske O."/>
            <person name="Meyerdierks A."/>
            <person name="Storesund J.E."/>
            <person name="Kallscheuer N."/>
            <person name="Luecker S."/>
            <person name="Lage O.M."/>
            <person name="Pohl T."/>
            <person name="Merkel B.J."/>
            <person name="Hornburger P."/>
            <person name="Mueller R.-W."/>
            <person name="Bruemmer F."/>
            <person name="Labrenz M."/>
            <person name="Spormann A.M."/>
            <person name="Op Den Camp H."/>
            <person name="Overmann J."/>
            <person name="Amann R."/>
            <person name="Jetten M.S.M."/>
            <person name="Mascher T."/>
            <person name="Medema M.H."/>
            <person name="Devos D.P."/>
            <person name="Kaster A.-K."/>
            <person name="Ovreas L."/>
            <person name="Rohde M."/>
            <person name="Galperin M.Y."/>
            <person name="Jogler C."/>
        </authorList>
    </citation>
    <scope>NUCLEOTIDE SEQUENCE [LARGE SCALE GENOMIC DNA]</scope>
    <source>
        <strain evidence="2 3">Poly51</strain>
    </source>
</reference>
<name>A0A5C6E6H5_9BACT</name>
<evidence type="ECO:0000313" key="3">
    <source>
        <dbReference type="Proteomes" id="UP000318288"/>
    </source>
</evidence>
<dbReference type="InterPro" id="IPR004360">
    <property type="entry name" value="Glyas_Fos-R_dOase_dom"/>
</dbReference>
<sequence length="130" mass="13674">MKFGYTIVYVAEVSTAIKFYSDAFGFATRFIHDGGDYAELDTGETTLAFAAHSLGQSNFPNGYTPLADLPQPAGIEVAFVTDDVSGSVARAEAAGATTIGEPVTKPWGQTVAYVRSPDGTLIELCTPVNS</sequence>
<dbReference type="EMBL" id="SJPW01000012">
    <property type="protein sequence ID" value="TWU44542.1"/>
    <property type="molecule type" value="Genomic_DNA"/>
</dbReference>
<dbReference type="Proteomes" id="UP000318288">
    <property type="component" value="Unassembled WGS sequence"/>
</dbReference>
<accession>A0A5C6E6H5</accession>
<dbReference type="Pfam" id="PF00903">
    <property type="entry name" value="Glyoxalase"/>
    <property type="match status" value="1"/>
</dbReference>
<feature type="domain" description="VOC" evidence="1">
    <location>
        <begin position="2"/>
        <end position="127"/>
    </location>
</feature>
<dbReference type="AlphaFoldDB" id="A0A5C6E6H5"/>
<proteinExistence type="predicted"/>
<dbReference type="RefSeq" id="WP_146462472.1">
    <property type="nucleotide sequence ID" value="NZ_SJPW01000012.1"/>
</dbReference>
<dbReference type="PROSITE" id="PS51819">
    <property type="entry name" value="VOC"/>
    <property type="match status" value="1"/>
</dbReference>
<dbReference type="InterPro" id="IPR050383">
    <property type="entry name" value="GlyoxalaseI/FosfomycinResist"/>
</dbReference>